<sequence>MVFEIVLILVGPLDLDRLRQAWIKTIQRHPRMFARLRGHGRRQYWESQPHCDLRSFVYQPIAYDHPSQATFAGPAVASSDNSHIADPRSGLGIRCFVQSDDQRRWSVRLVFHHACCDGVGAIRVFGQFAKRYADPVRLDDRQIDSIAIGRETEFHGDGSRGSHQPPATVASTTIPELRNLWTTIRGSNIRLSRHARFGNEPLEQDDDASFTNFGGHRRLLFSQTRSAQIKDVLKAVNVKLNDWAIGITMMTLAGITEQASSPSRHLMILNPVETRHWADRHDTRNHIGLAFLRRTHEQLRDPDTVVRSISDQMSNVRHYGTAAEMEFGIAIAETIPGGLRFFERLGTFTPTATLTSLTGLRLGKRFGVTKRGASQWIDDVEIQDIYFDAPIQIGAELSIAVWDYDGRLSISCRTGQAPIALELASRFLEKWSVASNRWLASQNSLPESAF</sequence>
<gene>
    <name evidence="2" type="ORF">Pla100_45080</name>
</gene>
<organism evidence="2 3">
    <name type="scientific">Neorhodopirellula pilleata</name>
    <dbReference type="NCBI Taxonomy" id="2714738"/>
    <lineage>
        <taxon>Bacteria</taxon>
        <taxon>Pseudomonadati</taxon>
        <taxon>Planctomycetota</taxon>
        <taxon>Planctomycetia</taxon>
        <taxon>Pirellulales</taxon>
        <taxon>Pirellulaceae</taxon>
        <taxon>Neorhodopirellula</taxon>
    </lineage>
</organism>
<proteinExistence type="predicted"/>
<dbReference type="InterPro" id="IPR023213">
    <property type="entry name" value="CAT-like_dom_sf"/>
</dbReference>
<dbReference type="SUPFAM" id="SSF52777">
    <property type="entry name" value="CoA-dependent acyltransferases"/>
    <property type="match status" value="1"/>
</dbReference>
<dbReference type="GO" id="GO:0004144">
    <property type="term" value="F:diacylglycerol O-acyltransferase activity"/>
    <property type="evidence" value="ECO:0007669"/>
    <property type="project" value="InterPro"/>
</dbReference>
<reference evidence="2 3" key="1">
    <citation type="submission" date="2019-02" db="EMBL/GenBank/DDBJ databases">
        <title>Deep-cultivation of Planctomycetes and their phenomic and genomic characterization uncovers novel biology.</title>
        <authorList>
            <person name="Wiegand S."/>
            <person name="Jogler M."/>
            <person name="Boedeker C."/>
            <person name="Pinto D."/>
            <person name="Vollmers J."/>
            <person name="Rivas-Marin E."/>
            <person name="Kohn T."/>
            <person name="Peeters S.H."/>
            <person name="Heuer A."/>
            <person name="Rast P."/>
            <person name="Oberbeckmann S."/>
            <person name="Bunk B."/>
            <person name="Jeske O."/>
            <person name="Meyerdierks A."/>
            <person name="Storesund J.E."/>
            <person name="Kallscheuer N."/>
            <person name="Luecker S."/>
            <person name="Lage O.M."/>
            <person name="Pohl T."/>
            <person name="Merkel B.J."/>
            <person name="Hornburger P."/>
            <person name="Mueller R.-W."/>
            <person name="Bruemmer F."/>
            <person name="Labrenz M."/>
            <person name="Spormann A.M."/>
            <person name="Op Den Camp H."/>
            <person name="Overmann J."/>
            <person name="Amann R."/>
            <person name="Jetten M.S.M."/>
            <person name="Mascher T."/>
            <person name="Medema M.H."/>
            <person name="Devos D.P."/>
            <person name="Kaster A.-K."/>
            <person name="Ovreas L."/>
            <person name="Rohde M."/>
            <person name="Galperin M.Y."/>
            <person name="Jogler C."/>
        </authorList>
    </citation>
    <scope>NUCLEOTIDE SEQUENCE [LARGE SCALE GENOMIC DNA]</scope>
    <source>
        <strain evidence="2 3">Pla100</strain>
    </source>
</reference>
<evidence type="ECO:0000259" key="1">
    <source>
        <dbReference type="Pfam" id="PF03007"/>
    </source>
</evidence>
<comment type="caution">
    <text evidence="2">The sequence shown here is derived from an EMBL/GenBank/DDBJ whole genome shotgun (WGS) entry which is preliminary data.</text>
</comment>
<evidence type="ECO:0000313" key="3">
    <source>
        <dbReference type="Proteomes" id="UP000316213"/>
    </source>
</evidence>
<name>A0A5C5ZZJ1_9BACT</name>
<feature type="domain" description="O-acyltransferase WSD1-like N-terminal" evidence="1">
    <location>
        <begin position="102"/>
        <end position="243"/>
    </location>
</feature>
<dbReference type="AlphaFoldDB" id="A0A5C5ZZJ1"/>
<evidence type="ECO:0000313" key="2">
    <source>
        <dbReference type="EMBL" id="TWT92490.1"/>
    </source>
</evidence>
<dbReference type="GO" id="GO:0045017">
    <property type="term" value="P:glycerolipid biosynthetic process"/>
    <property type="evidence" value="ECO:0007669"/>
    <property type="project" value="InterPro"/>
</dbReference>
<keyword evidence="3" id="KW-1185">Reference proteome</keyword>
<protein>
    <submittedName>
        <fullName evidence="2">Condensation domain protein</fullName>
    </submittedName>
</protein>
<accession>A0A5C5ZZJ1</accession>
<dbReference type="EMBL" id="SJPM01000011">
    <property type="protein sequence ID" value="TWT92490.1"/>
    <property type="molecule type" value="Genomic_DNA"/>
</dbReference>
<dbReference type="Pfam" id="PF03007">
    <property type="entry name" value="WS_DGAT_cat"/>
    <property type="match status" value="1"/>
</dbReference>
<dbReference type="Gene3D" id="3.30.559.10">
    <property type="entry name" value="Chloramphenicol acetyltransferase-like domain"/>
    <property type="match status" value="1"/>
</dbReference>
<dbReference type="InterPro" id="IPR004255">
    <property type="entry name" value="O-acyltransferase_WSD1_N"/>
</dbReference>
<dbReference type="Proteomes" id="UP000316213">
    <property type="component" value="Unassembled WGS sequence"/>
</dbReference>